<comment type="similarity">
    <text evidence="1">Belongs to the carnosine N-methyltransferase family.</text>
</comment>
<dbReference type="OrthoDB" id="978at2759"/>
<organism evidence="6 7">
    <name type="scientific">Dekkera bruxellensis</name>
    <name type="common">Brettanomyces custersii</name>
    <dbReference type="NCBI Taxonomy" id="5007"/>
    <lineage>
        <taxon>Eukaryota</taxon>
        <taxon>Fungi</taxon>
        <taxon>Dikarya</taxon>
        <taxon>Ascomycota</taxon>
        <taxon>Saccharomycotina</taxon>
        <taxon>Pichiomycetes</taxon>
        <taxon>Pichiales</taxon>
        <taxon>Pichiaceae</taxon>
        <taxon>Brettanomyces</taxon>
    </lineage>
</organism>
<keyword evidence="4" id="KW-0808">Transferase</keyword>
<dbReference type="GO" id="GO:0032259">
    <property type="term" value="P:methylation"/>
    <property type="evidence" value="ECO:0007669"/>
    <property type="project" value="UniProtKB-KW"/>
</dbReference>
<reference evidence="6" key="2">
    <citation type="journal article" name="BMC Genomics">
        <title>New genome assemblies reveal patterns of domestication and adaptation across Brettanomyces (Dekkera) species.</title>
        <authorList>
            <person name="Roach M.J."/>
            <person name="Borneman A.R."/>
        </authorList>
    </citation>
    <scope>NUCLEOTIDE SEQUENCE</scope>
    <source>
        <strain evidence="6">UCD 2041</strain>
    </source>
</reference>
<dbReference type="KEGG" id="bbrx:BRETT_003689"/>
<evidence type="ECO:0000256" key="4">
    <source>
        <dbReference type="ARBA" id="ARBA00022679"/>
    </source>
</evidence>
<sequence>MNPDSTNPNDIAEYRSLTSVLTAHLKYGQWARQTILNPKKLKWQSLTDDEKELLPWFPCYLELLDSCIKTNENFFREVALTTDRLWQAGRDPSSWSDCSSQDLDKLRGIMIQYVREWSDICVKERDNSMGRILRKCEELFPNIDNRPNVNVLVPGAGLGRLVVEFVKRGFCTQGNEFSYHMLLNSSFILNASYRSNNFCICPFIHKQSNNAEKKYQTRQVFFPDFYPPDVSLISKEHPNILVGELMSMVAGSFVDLYGPSDLNKVNETYTESPKAVKFRKTNRHKFDVVATCFFIDTASNIIDYLKTIKNCLSDNGYWVNFGPLLWHHEDDDDVIESIIIDPVTKLKQKVITPMKGLELPREDLIQLIKDMGFEFIDHISDIESTYGGDPMALGNWSYKSEFWVCQKVKN</sequence>
<evidence type="ECO:0000256" key="5">
    <source>
        <dbReference type="ARBA" id="ARBA00022691"/>
    </source>
</evidence>
<dbReference type="SMART" id="SM01296">
    <property type="entry name" value="N2227"/>
    <property type="match status" value="1"/>
</dbReference>
<evidence type="ECO:0000313" key="6">
    <source>
        <dbReference type="EMBL" id="QOU19540.1"/>
    </source>
</evidence>
<protein>
    <recommendedName>
        <fullName evidence="2">carnosine N-methyltransferase</fullName>
        <ecNumber evidence="2">2.1.1.22</ecNumber>
    </recommendedName>
</protein>
<evidence type="ECO:0000256" key="2">
    <source>
        <dbReference type="ARBA" id="ARBA00012003"/>
    </source>
</evidence>
<dbReference type="GeneID" id="64575612"/>
<dbReference type="Proteomes" id="UP000663131">
    <property type="component" value="Chromosome 6"/>
</dbReference>
<dbReference type="PANTHER" id="PTHR12303:SF6">
    <property type="entry name" value="CARNOSINE N-METHYLTRANSFERASE"/>
    <property type="match status" value="1"/>
</dbReference>
<dbReference type="EC" id="2.1.1.22" evidence="2"/>
<accession>A0A871RBP1</accession>
<reference evidence="6" key="1">
    <citation type="submission" date="2020-10" db="EMBL/GenBank/DDBJ databases">
        <authorList>
            <person name="Palmer J.M."/>
        </authorList>
    </citation>
    <scope>NUCLEOTIDE SEQUENCE</scope>
    <source>
        <strain evidence="6">UCD 2041</strain>
    </source>
</reference>
<gene>
    <name evidence="6" type="ORF">BRETT_003689</name>
</gene>
<evidence type="ECO:0000256" key="1">
    <source>
        <dbReference type="ARBA" id="ARBA00010086"/>
    </source>
</evidence>
<dbReference type="AlphaFoldDB" id="A0A871RBP1"/>
<dbReference type="RefSeq" id="XP_041136033.1">
    <property type="nucleotide sequence ID" value="XM_041282194.1"/>
</dbReference>
<dbReference type="InterPro" id="IPR029063">
    <property type="entry name" value="SAM-dependent_MTases_sf"/>
</dbReference>
<evidence type="ECO:0000313" key="7">
    <source>
        <dbReference type="Proteomes" id="UP000663131"/>
    </source>
</evidence>
<name>A0A871RBP1_DEKBR</name>
<proteinExistence type="inferred from homology"/>
<dbReference type="EMBL" id="CP063134">
    <property type="protein sequence ID" value="QOU19540.1"/>
    <property type="molecule type" value="Genomic_DNA"/>
</dbReference>
<dbReference type="InterPro" id="IPR012901">
    <property type="entry name" value="CARME"/>
</dbReference>
<keyword evidence="3" id="KW-0489">Methyltransferase</keyword>
<dbReference type="SUPFAM" id="SSF53335">
    <property type="entry name" value="S-adenosyl-L-methionine-dependent methyltransferases"/>
    <property type="match status" value="1"/>
</dbReference>
<dbReference type="PANTHER" id="PTHR12303">
    <property type="entry name" value="CARNOSINE N-METHYLTRANSFERASE"/>
    <property type="match status" value="1"/>
</dbReference>
<dbReference type="Pfam" id="PF07942">
    <property type="entry name" value="CARME"/>
    <property type="match status" value="1"/>
</dbReference>
<dbReference type="GO" id="GO:0030735">
    <property type="term" value="F:carnosine N-methyltransferase activity"/>
    <property type="evidence" value="ECO:0007669"/>
    <property type="project" value="UniProtKB-EC"/>
</dbReference>
<evidence type="ECO:0000256" key="3">
    <source>
        <dbReference type="ARBA" id="ARBA00022603"/>
    </source>
</evidence>
<keyword evidence="5" id="KW-0949">S-adenosyl-L-methionine</keyword>